<dbReference type="NCBIfam" id="NF033707">
    <property type="entry name" value="T9SS_sortase"/>
    <property type="match status" value="1"/>
</dbReference>
<evidence type="ECO:0000256" key="2">
    <source>
        <dbReference type="SAM" id="SignalP"/>
    </source>
</evidence>
<proteinExistence type="predicted"/>
<dbReference type="GeneID" id="82526206"/>
<evidence type="ECO:0000259" key="3">
    <source>
        <dbReference type="Pfam" id="PF01364"/>
    </source>
</evidence>
<evidence type="ECO:0000313" key="5">
    <source>
        <dbReference type="Proteomes" id="UP000244905"/>
    </source>
</evidence>
<keyword evidence="5" id="KW-1185">Reference proteome</keyword>
<dbReference type="RefSeq" id="WP_107032347.1">
    <property type="nucleotide sequence ID" value="NZ_PUEC01000015.1"/>
</dbReference>
<comment type="caution">
    <text evidence="4">The sequence shown here is derived from an EMBL/GenBank/DDBJ whole genome shotgun (WGS) entry which is preliminary data.</text>
</comment>
<feature type="signal peptide" evidence="2">
    <location>
        <begin position="1"/>
        <end position="22"/>
    </location>
</feature>
<dbReference type="GO" id="GO:0006508">
    <property type="term" value="P:proteolysis"/>
    <property type="evidence" value="ECO:0007669"/>
    <property type="project" value="InterPro"/>
</dbReference>
<sequence>MKLRLLSILTAITFLCAFPARILGFSTDTYTTSSVLSSGRWVKMSVETSGPHLITTSTLRTLGFTNPENVRVYGYGGQRIPDLLSIDNYIDDLPLVRSELTSAGIVFYAEGPVTWTRERDDIFTHSLNPYSTLGYYFLSDSRPQDDPSIPTEGSAPQPDAATTFTERLYHELDRTTPAESGHQLLGEDFRFTPSRTFSFQLPGRVENTDIWMQCEFYGKSVSTPINLTFTANGQTLPKAAGDKVSGVSNDNWGDTCRVRKRFTINGTSLSLGIGISISGALRIANLDKINLTYTRRLALPASGHLVFTSDSRSLRLEGTSAETRIWDVTDPRRPIAMRATADGKTSGWTNDYNGLRTYCAWTSTSSLPQPRLVRHLDNQDIHAAETPDMVIITPPQLLGQSNRIAAIHTAAPDNMKVLIVTDEQVFNEFGSGCADVNAMRRMLKMFYDRGKATPSATTLRYVLLMGGATHDHRRLTPAMSSSPALTLPIWQSEHCVNESNSFCSDDILTFLEDNSGLSLVNATNSIAVGRIPARSAQSAEIFVRRLEKYVTSPAQSEWRNRIMMFADDGNGGDHMTQTKTMEARMLSTESGSGFTFNKVFIDAYRLTDGTSKEASDRIFSLLDDGVILWSYIGHGSINSLSGDGIFTTANLNSLYLRQPPFFYAATCTFAQFDGSATCGMESLLLTDNGGIIGGLCAVRPVYIARNGVLSDNFGKVALTRDSDGRFIPMGEVVRQAKNMTVDENIRRYVFFGDPALRLATPVNTVRLLSVDGTEVSDESRPELKALGRPVVKGEICDPSGKRIDSFNGWLSLTLFDAEHSQTTEGRGNDGESVTFDEKGERLFSGRTSVTDGLFEITIPMPSEVAENYRPATMTLFAAADDGTEATGVSRNLYVYGFDYDAETDNVPPVIESLYLDHESFRPSDVVGANPVLIARVRDDVALNMSNLGIGHQMSLRIDNDLNLTDISNGYTPDIDGSPTGSIFYRLPELSAGNHTATLRIWDTAGNSASASIDFFVNPDLAPRIFDIYSDANPALTQANFYVTHNRPDATLTVRIEVYDLNGKLLWDSQTTGRADMYASAPVTWNLTDRAGSKVTRGIYLYKTTVTTGGQSSTMTKRIAVAPL</sequence>
<dbReference type="InterPro" id="IPR029031">
    <property type="entry name" value="Gingipain_N_sf"/>
</dbReference>
<organism evidence="4 5">
    <name type="scientific">Duncaniella muris</name>
    <dbReference type="NCBI Taxonomy" id="2094150"/>
    <lineage>
        <taxon>Bacteria</taxon>
        <taxon>Pseudomonadati</taxon>
        <taxon>Bacteroidota</taxon>
        <taxon>Bacteroidia</taxon>
        <taxon>Bacteroidales</taxon>
        <taxon>Muribaculaceae</taxon>
        <taxon>Duncaniella</taxon>
    </lineage>
</organism>
<name>A0A2V1IKU1_9BACT</name>
<accession>A0A2V1IKU1</accession>
<dbReference type="Gene3D" id="3.40.50.1460">
    <property type="match status" value="1"/>
</dbReference>
<dbReference type="Gene3D" id="2.60.40.4070">
    <property type="match status" value="1"/>
</dbReference>
<reference evidence="5" key="1">
    <citation type="submission" date="2018-02" db="EMBL/GenBank/DDBJ databases">
        <authorList>
            <person name="Clavel T."/>
            <person name="Strowig T."/>
        </authorList>
    </citation>
    <scope>NUCLEOTIDE SEQUENCE [LARGE SCALE GENOMIC DNA]</scope>
    <source>
        <strain evidence="5">DSM 103720</strain>
    </source>
</reference>
<dbReference type="AlphaFoldDB" id="A0A2V1IKU1"/>
<gene>
    <name evidence="4" type="ORF">C5O23_07595</name>
</gene>
<feature type="chain" id="PRO_5015865407" description="Gingipain domain-containing protein" evidence="2">
    <location>
        <begin position="23"/>
        <end position="1123"/>
    </location>
</feature>
<dbReference type="InterPro" id="IPR001769">
    <property type="entry name" value="Gingipain"/>
</dbReference>
<dbReference type="Proteomes" id="UP000244905">
    <property type="component" value="Unassembled WGS sequence"/>
</dbReference>
<dbReference type="Gene3D" id="3.40.50.10390">
    <property type="entry name" value="Gingipain r, domain 1"/>
    <property type="match status" value="1"/>
</dbReference>
<keyword evidence="1 2" id="KW-0732">Signal</keyword>
<feature type="domain" description="Gingipain" evidence="3">
    <location>
        <begin position="389"/>
        <end position="758"/>
    </location>
</feature>
<dbReference type="GO" id="GO:0008234">
    <property type="term" value="F:cysteine-type peptidase activity"/>
    <property type="evidence" value="ECO:0007669"/>
    <property type="project" value="InterPro"/>
</dbReference>
<dbReference type="CDD" id="cd02258">
    <property type="entry name" value="Peptidase_C25_N"/>
    <property type="match status" value="1"/>
</dbReference>
<dbReference type="Pfam" id="PF01364">
    <property type="entry name" value="Peptidase_C25"/>
    <property type="match status" value="1"/>
</dbReference>
<protein>
    <recommendedName>
        <fullName evidence="3">Gingipain domain-containing protein</fullName>
    </recommendedName>
</protein>
<evidence type="ECO:0000256" key="1">
    <source>
        <dbReference type="ARBA" id="ARBA00022729"/>
    </source>
</evidence>
<evidence type="ECO:0000313" key="4">
    <source>
        <dbReference type="EMBL" id="PWB02138.1"/>
    </source>
</evidence>
<dbReference type="SUPFAM" id="SSF52129">
    <property type="entry name" value="Caspase-like"/>
    <property type="match status" value="1"/>
</dbReference>
<dbReference type="EMBL" id="PUEC01000015">
    <property type="protein sequence ID" value="PWB02138.1"/>
    <property type="molecule type" value="Genomic_DNA"/>
</dbReference>
<dbReference type="InterPro" id="IPR029030">
    <property type="entry name" value="Caspase-like_dom_sf"/>
</dbReference>